<evidence type="ECO:0000259" key="5">
    <source>
        <dbReference type="Pfam" id="PF08241"/>
    </source>
</evidence>
<dbReference type="AlphaFoldDB" id="A0AAP2W5X4"/>
<proteinExistence type="predicted"/>
<dbReference type="InterPro" id="IPR013216">
    <property type="entry name" value="Methyltransf_11"/>
</dbReference>
<gene>
    <name evidence="6" type="ORF">CUJ83_00860</name>
</gene>
<name>A0AAP2W5X4_9EURY</name>
<evidence type="ECO:0000256" key="4">
    <source>
        <dbReference type="ARBA" id="ARBA00025707"/>
    </source>
</evidence>
<comment type="caution">
    <text evidence="6">The sequence shown here is derived from an EMBL/GenBank/DDBJ whole genome shotgun (WGS) entry which is preliminary data.</text>
</comment>
<keyword evidence="3" id="KW-0808">Transferase</keyword>
<dbReference type="Pfam" id="PF08241">
    <property type="entry name" value="Methyltransf_11"/>
    <property type="match status" value="1"/>
</dbReference>
<dbReference type="PANTHER" id="PTHR44307:SF2">
    <property type="entry name" value="PHOSPHOETHANOLAMINE METHYLTRANSFERASE ISOFORM X1"/>
    <property type="match status" value="1"/>
</dbReference>
<evidence type="ECO:0000313" key="6">
    <source>
        <dbReference type="EMBL" id="MCD1293546.1"/>
    </source>
</evidence>
<organism evidence="6 7">
    <name type="scientific">Methanooceanicella nereidis</name>
    <dbReference type="NCBI Taxonomy" id="2052831"/>
    <lineage>
        <taxon>Archaea</taxon>
        <taxon>Methanobacteriati</taxon>
        <taxon>Methanobacteriota</taxon>
        <taxon>Stenosarchaea group</taxon>
        <taxon>Methanomicrobia</taxon>
        <taxon>Methanocellales</taxon>
        <taxon>Methanocellaceae</taxon>
        <taxon>Methanooceanicella</taxon>
    </lineage>
</organism>
<dbReference type="GO" id="GO:0032259">
    <property type="term" value="P:methylation"/>
    <property type="evidence" value="ECO:0007669"/>
    <property type="project" value="UniProtKB-KW"/>
</dbReference>
<dbReference type="EMBL" id="PGCK01000001">
    <property type="protein sequence ID" value="MCD1293546.1"/>
    <property type="molecule type" value="Genomic_DNA"/>
</dbReference>
<dbReference type="GO" id="GO:0008757">
    <property type="term" value="F:S-adenosylmethionine-dependent methyltransferase activity"/>
    <property type="evidence" value="ECO:0007669"/>
    <property type="project" value="InterPro"/>
</dbReference>
<keyword evidence="2" id="KW-0489">Methyltransferase</keyword>
<keyword evidence="7" id="KW-1185">Reference proteome</keyword>
<comment type="pathway">
    <text evidence="1">Lipid metabolism.</text>
</comment>
<sequence length="255" mass="28749">MFLAGINEKIIDPCRIWELTGITKHLGGIGATKRLAELCDIKPGQRVLEIGCGTGYTSCMLAKKYQANIVAIDISSKLLCLAKKRAVRENVDDRVIFINADARTLPLKDCSFDVAIAESVLTLCDKEKVPSEIYRVLKENGHFGQNEALYLKPPSGDLSGIIDSFGIRILNESEWKEIFKNAGFTCQFSKVNEIDLLEDFKSIIKEYGIIKYFYAIVKSFLDPEIGRLFFNKRYLNISIKNLSSFGYGLFVYKKT</sequence>
<dbReference type="RefSeq" id="WP_230740168.1">
    <property type="nucleotide sequence ID" value="NZ_PGCK01000001.1"/>
</dbReference>
<reference evidence="6 7" key="1">
    <citation type="submission" date="2017-11" db="EMBL/GenBank/DDBJ databases">
        <title>Isolation and Characterization of Family Methanocellaceae Species from Potential Methane Hydrate Area Offshore Southwestern Taiwan.</title>
        <authorList>
            <person name="Zhang W.-L."/>
            <person name="Chen W.-C."/>
            <person name="Lai M.-C."/>
            <person name="Chen S.-C."/>
        </authorList>
    </citation>
    <scope>NUCLEOTIDE SEQUENCE [LARGE SCALE GENOMIC DNA]</scope>
    <source>
        <strain evidence="6 7">CWC-04</strain>
    </source>
</reference>
<dbReference type="PANTHER" id="PTHR44307">
    <property type="entry name" value="PHOSPHOETHANOLAMINE METHYLTRANSFERASE"/>
    <property type="match status" value="1"/>
</dbReference>
<evidence type="ECO:0000256" key="1">
    <source>
        <dbReference type="ARBA" id="ARBA00005189"/>
    </source>
</evidence>
<feature type="domain" description="Methyltransferase type 11" evidence="5">
    <location>
        <begin position="48"/>
        <end position="143"/>
    </location>
</feature>
<dbReference type="Gene3D" id="3.40.50.150">
    <property type="entry name" value="Vaccinia Virus protein VP39"/>
    <property type="match status" value="1"/>
</dbReference>
<dbReference type="InterPro" id="IPR029063">
    <property type="entry name" value="SAM-dependent_MTases_sf"/>
</dbReference>
<dbReference type="SUPFAM" id="SSF53335">
    <property type="entry name" value="S-adenosyl-L-methionine-dependent methyltransferases"/>
    <property type="match status" value="1"/>
</dbReference>
<dbReference type="CDD" id="cd02440">
    <property type="entry name" value="AdoMet_MTases"/>
    <property type="match status" value="1"/>
</dbReference>
<evidence type="ECO:0000313" key="7">
    <source>
        <dbReference type="Proteomes" id="UP001320159"/>
    </source>
</evidence>
<evidence type="ECO:0000256" key="2">
    <source>
        <dbReference type="ARBA" id="ARBA00022603"/>
    </source>
</evidence>
<comment type="pathway">
    <text evidence="4">Phospholipid metabolism.</text>
</comment>
<accession>A0AAP2W5X4</accession>
<dbReference type="Proteomes" id="UP001320159">
    <property type="component" value="Unassembled WGS sequence"/>
</dbReference>
<evidence type="ECO:0000256" key="3">
    <source>
        <dbReference type="ARBA" id="ARBA00022679"/>
    </source>
</evidence>
<protein>
    <recommendedName>
        <fullName evidence="5">Methyltransferase type 11 domain-containing protein</fullName>
    </recommendedName>
</protein>